<keyword evidence="1" id="KW-0723">Serine/threonine-protein kinase</keyword>
<evidence type="ECO:0000259" key="3">
    <source>
        <dbReference type="PROSITE" id="PS50110"/>
    </source>
</evidence>
<dbReference type="PANTHER" id="PTHR35526">
    <property type="entry name" value="ANTI-SIGMA-F FACTOR RSBW-RELATED"/>
    <property type="match status" value="1"/>
</dbReference>
<dbReference type="CDD" id="cd16936">
    <property type="entry name" value="HATPase_RsbW-like"/>
    <property type="match status" value="1"/>
</dbReference>
<feature type="modified residue" description="4-aspartylphosphate" evidence="2">
    <location>
        <position position="57"/>
    </location>
</feature>
<dbReference type="Gene3D" id="3.40.50.2300">
    <property type="match status" value="1"/>
</dbReference>
<dbReference type="Pfam" id="PF13581">
    <property type="entry name" value="HATPase_c_2"/>
    <property type="match status" value="1"/>
</dbReference>
<reference evidence="4 5" key="1">
    <citation type="submission" date="2020-07" db="EMBL/GenBank/DDBJ databases">
        <title>Sequencing the genomes of 1000 actinobacteria strains.</title>
        <authorList>
            <person name="Klenk H.-P."/>
        </authorList>
    </citation>
    <scope>NUCLEOTIDE SEQUENCE [LARGE SCALE GENOMIC DNA]</scope>
    <source>
        <strain evidence="4 5">DSM 103833</strain>
    </source>
</reference>
<evidence type="ECO:0000256" key="1">
    <source>
        <dbReference type="ARBA" id="ARBA00022527"/>
    </source>
</evidence>
<dbReference type="Pfam" id="PF00072">
    <property type="entry name" value="Response_reg"/>
    <property type="match status" value="1"/>
</dbReference>
<proteinExistence type="predicted"/>
<keyword evidence="5" id="KW-1185">Reference proteome</keyword>
<dbReference type="PROSITE" id="PS50110">
    <property type="entry name" value="RESPONSE_REGULATORY"/>
    <property type="match status" value="1"/>
</dbReference>
<dbReference type="InterPro" id="IPR036890">
    <property type="entry name" value="HATPase_C_sf"/>
</dbReference>
<dbReference type="InterPro" id="IPR050267">
    <property type="entry name" value="Anti-sigma-factor_SerPK"/>
</dbReference>
<protein>
    <submittedName>
        <fullName evidence="4">DNA-binding NarL/FixJ family response regulator</fullName>
    </submittedName>
</protein>
<keyword evidence="1" id="KW-0418">Kinase</keyword>
<keyword evidence="2" id="KW-0597">Phosphoprotein</keyword>
<dbReference type="CDD" id="cd17535">
    <property type="entry name" value="REC_NarL-like"/>
    <property type="match status" value="1"/>
</dbReference>
<keyword evidence="4" id="KW-0238">DNA-binding</keyword>
<dbReference type="InterPro" id="IPR001789">
    <property type="entry name" value="Sig_transdc_resp-reg_receiver"/>
</dbReference>
<dbReference type="Gene3D" id="3.30.565.10">
    <property type="entry name" value="Histidine kinase-like ATPase, C-terminal domain"/>
    <property type="match status" value="1"/>
</dbReference>
<dbReference type="Proteomes" id="UP000530424">
    <property type="component" value="Unassembled WGS sequence"/>
</dbReference>
<dbReference type="InterPro" id="IPR011006">
    <property type="entry name" value="CheY-like_superfamily"/>
</dbReference>
<dbReference type="GO" id="GO:0000160">
    <property type="term" value="P:phosphorelay signal transduction system"/>
    <property type="evidence" value="ECO:0007669"/>
    <property type="project" value="InterPro"/>
</dbReference>
<feature type="domain" description="Response regulatory" evidence="3">
    <location>
        <begin position="6"/>
        <end position="120"/>
    </location>
</feature>
<dbReference type="SUPFAM" id="SSF55874">
    <property type="entry name" value="ATPase domain of HSP90 chaperone/DNA topoisomerase II/histidine kinase"/>
    <property type="match status" value="1"/>
</dbReference>
<evidence type="ECO:0000313" key="4">
    <source>
        <dbReference type="EMBL" id="NYI99679.1"/>
    </source>
</evidence>
<accession>A0A853BUY5</accession>
<dbReference type="AlphaFoldDB" id="A0A853BUY5"/>
<dbReference type="GO" id="GO:0004674">
    <property type="term" value="F:protein serine/threonine kinase activity"/>
    <property type="evidence" value="ECO:0007669"/>
    <property type="project" value="UniProtKB-KW"/>
</dbReference>
<gene>
    <name evidence="4" type="ORF">HNR19_000378</name>
</gene>
<dbReference type="PANTHER" id="PTHR35526:SF3">
    <property type="entry name" value="ANTI-SIGMA-F FACTOR RSBW"/>
    <property type="match status" value="1"/>
</dbReference>
<evidence type="ECO:0000256" key="2">
    <source>
        <dbReference type="PROSITE-ProRule" id="PRU00169"/>
    </source>
</evidence>
<dbReference type="EMBL" id="JACCFP010000001">
    <property type="protein sequence ID" value="NYI99679.1"/>
    <property type="molecule type" value="Genomic_DNA"/>
</dbReference>
<organism evidence="4 5">
    <name type="scientific">Nocardioides thalensis</name>
    <dbReference type="NCBI Taxonomy" id="1914755"/>
    <lineage>
        <taxon>Bacteria</taxon>
        <taxon>Bacillati</taxon>
        <taxon>Actinomycetota</taxon>
        <taxon>Actinomycetes</taxon>
        <taxon>Propionibacteriales</taxon>
        <taxon>Nocardioidaceae</taxon>
        <taxon>Nocardioides</taxon>
    </lineage>
</organism>
<dbReference type="RefSeq" id="WP_179666298.1">
    <property type="nucleotide sequence ID" value="NZ_JACCFP010000001.1"/>
</dbReference>
<sequence>MTTPARVLLVDDVPEVRTLLRAALSLRDDLEVVGEASRGVAGVTMVKELEPDIVVLDLGLPDLAGRDVLTQILEQRPTTEVVIFSGVDPEDRTWYEERAAGYVLKDADVAYLVDLLGSLASSSEPTETVTVASMSLPDDLEGVRDARRFAVRTLESWGVDEVVDEASVVVTELASNSVLHAGSGYELRLTLGAHAVRIEVTDHGPGTPEPQAFSEGGESGRGLLMVAALSVSWGVEGGADGKTVWAELARSNGNGLTAAG</sequence>
<dbReference type="SUPFAM" id="SSF52172">
    <property type="entry name" value="CheY-like"/>
    <property type="match status" value="1"/>
</dbReference>
<comment type="caution">
    <text evidence="4">The sequence shown here is derived from an EMBL/GenBank/DDBJ whole genome shotgun (WGS) entry which is preliminary data.</text>
</comment>
<name>A0A853BUY5_9ACTN</name>
<dbReference type="GO" id="GO:0003677">
    <property type="term" value="F:DNA binding"/>
    <property type="evidence" value="ECO:0007669"/>
    <property type="project" value="UniProtKB-KW"/>
</dbReference>
<dbReference type="SMART" id="SM00448">
    <property type="entry name" value="REC"/>
    <property type="match status" value="1"/>
</dbReference>
<evidence type="ECO:0000313" key="5">
    <source>
        <dbReference type="Proteomes" id="UP000530424"/>
    </source>
</evidence>
<keyword evidence="1" id="KW-0808">Transferase</keyword>
<dbReference type="InterPro" id="IPR003594">
    <property type="entry name" value="HATPase_dom"/>
</dbReference>
<dbReference type="InterPro" id="IPR058245">
    <property type="entry name" value="NreC/VraR/RcsB-like_REC"/>
</dbReference>